<reference evidence="1" key="1">
    <citation type="submission" date="2020-01" db="EMBL/GenBank/DDBJ databases">
        <title>Genome sequence of Kobresia littledalei, the first chromosome-level genome in the family Cyperaceae.</title>
        <authorList>
            <person name="Qu G."/>
        </authorList>
    </citation>
    <scope>NUCLEOTIDE SEQUENCE</scope>
    <source>
        <strain evidence="1">C.B.Clarke</strain>
        <tissue evidence="1">Leaf</tissue>
    </source>
</reference>
<comment type="caution">
    <text evidence="1">The sequence shown here is derived from an EMBL/GenBank/DDBJ whole genome shotgun (WGS) entry which is preliminary data.</text>
</comment>
<proteinExistence type="predicted"/>
<keyword evidence="2" id="KW-1185">Reference proteome</keyword>
<dbReference type="AlphaFoldDB" id="A0A833QM00"/>
<gene>
    <name evidence="1" type="ORF">FCM35_KLT11843</name>
</gene>
<evidence type="ECO:0000313" key="1">
    <source>
        <dbReference type="EMBL" id="KAF3324376.1"/>
    </source>
</evidence>
<protein>
    <submittedName>
        <fullName evidence="1">Uncharacterized protein</fullName>
    </submittedName>
</protein>
<accession>A0A833QM00</accession>
<evidence type="ECO:0000313" key="2">
    <source>
        <dbReference type="Proteomes" id="UP000623129"/>
    </source>
</evidence>
<sequence length="143" mass="15921">MGGLGLRDISDTNKALILKNVWAIASQPDKPWVQAIAAKYFPRGAFWEIERRYACSALWRHLVNLKLSGLGMIEDSEITQLKMEKGNFDPVNKTVEGQGFKIEEKGAKGSPSMNQETLQVGPKEGKVTVPLKAMFGWQVGFRV</sequence>
<dbReference type="EMBL" id="SWLB01000022">
    <property type="protein sequence ID" value="KAF3324376.1"/>
    <property type="molecule type" value="Genomic_DNA"/>
</dbReference>
<name>A0A833QM00_9POAL</name>
<dbReference type="Proteomes" id="UP000623129">
    <property type="component" value="Unassembled WGS sequence"/>
</dbReference>
<dbReference type="OrthoDB" id="676709at2759"/>
<organism evidence="1 2">
    <name type="scientific">Carex littledalei</name>
    <dbReference type="NCBI Taxonomy" id="544730"/>
    <lineage>
        <taxon>Eukaryota</taxon>
        <taxon>Viridiplantae</taxon>
        <taxon>Streptophyta</taxon>
        <taxon>Embryophyta</taxon>
        <taxon>Tracheophyta</taxon>
        <taxon>Spermatophyta</taxon>
        <taxon>Magnoliopsida</taxon>
        <taxon>Liliopsida</taxon>
        <taxon>Poales</taxon>
        <taxon>Cyperaceae</taxon>
        <taxon>Cyperoideae</taxon>
        <taxon>Cariceae</taxon>
        <taxon>Carex</taxon>
        <taxon>Carex subgen. Euthyceras</taxon>
    </lineage>
</organism>